<dbReference type="AlphaFoldDB" id="A0A917JWD1"/>
<comment type="caution">
    <text evidence="1">The sequence shown here is derived from an EMBL/GenBank/DDBJ whole genome shotgun (WGS) entry which is preliminary data.</text>
</comment>
<proteinExistence type="predicted"/>
<organism evidence="1 2">
    <name type="scientific">Legionella impletisoli</name>
    <dbReference type="NCBI Taxonomy" id="343510"/>
    <lineage>
        <taxon>Bacteria</taxon>
        <taxon>Pseudomonadati</taxon>
        <taxon>Pseudomonadota</taxon>
        <taxon>Gammaproteobacteria</taxon>
        <taxon>Legionellales</taxon>
        <taxon>Legionellaceae</taxon>
        <taxon>Legionella</taxon>
    </lineage>
</organism>
<dbReference type="OrthoDB" id="5641080at2"/>
<accession>A0A917JWD1</accession>
<evidence type="ECO:0000313" key="2">
    <source>
        <dbReference type="Proteomes" id="UP000630149"/>
    </source>
</evidence>
<name>A0A917JWD1_9GAMM</name>
<evidence type="ECO:0000313" key="1">
    <source>
        <dbReference type="EMBL" id="GGI90507.1"/>
    </source>
</evidence>
<gene>
    <name evidence="1" type="ORF">GCM10007966_19050</name>
</gene>
<reference evidence="1" key="2">
    <citation type="submission" date="2020-09" db="EMBL/GenBank/DDBJ databases">
        <authorList>
            <person name="Sun Q."/>
            <person name="Ohkuma M."/>
        </authorList>
    </citation>
    <scope>NUCLEOTIDE SEQUENCE</scope>
    <source>
        <strain evidence="1">JCM 13919</strain>
    </source>
</reference>
<dbReference type="EMBL" id="BMOB01000009">
    <property type="protein sequence ID" value="GGI90507.1"/>
    <property type="molecule type" value="Genomic_DNA"/>
</dbReference>
<protein>
    <submittedName>
        <fullName evidence="1">Uncharacterized protein</fullName>
    </submittedName>
</protein>
<dbReference type="RefSeq" id="WP_131777171.1">
    <property type="nucleotide sequence ID" value="NZ_BMOB01000009.1"/>
</dbReference>
<keyword evidence="2" id="KW-1185">Reference proteome</keyword>
<reference evidence="1" key="1">
    <citation type="journal article" date="2014" name="Int. J. Syst. Evol. Microbiol.">
        <title>Complete genome sequence of Corynebacterium casei LMG S-19264T (=DSM 44701T), isolated from a smear-ripened cheese.</title>
        <authorList>
            <consortium name="US DOE Joint Genome Institute (JGI-PGF)"/>
            <person name="Walter F."/>
            <person name="Albersmeier A."/>
            <person name="Kalinowski J."/>
            <person name="Ruckert C."/>
        </authorList>
    </citation>
    <scope>NUCLEOTIDE SEQUENCE</scope>
    <source>
        <strain evidence="1">JCM 13919</strain>
    </source>
</reference>
<dbReference type="Proteomes" id="UP000630149">
    <property type="component" value="Unassembled WGS sequence"/>
</dbReference>
<sequence length="69" mass="8122">MPIINSQSKSNKERFKIEINSEISQEIKNYMEWAGINDLSFFIEEAATLVFSKDKEWRNHKKESKKVSA</sequence>